<dbReference type="InterPro" id="IPR002328">
    <property type="entry name" value="ADH_Zn_CS"/>
</dbReference>
<evidence type="ECO:0000256" key="5">
    <source>
        <dbReference type="RuleBase" id="RU361277"/>
    </source>
</evidence>
<evidence type="ECO:0000256" key="2">
    <source>
        <dbReference type="ARBA" id="ARBA00022723"/>
    </source>
</evidence>
<dbReference type="Pfam" id="PF08240">
    <property type="entry name" value="ADH_N"/>
    <property type="match status" value="1"/>
</dbReference>
<dbReference type="InterPro" id="IPR036291">
    <property type="entry name" value="NAD(P)-bd_dom_sf"/>
</dbReference>
<feature type="domain" description="Enoyl reductase (ER)" evidence="7">
    <location>
        <begin position="10"/>
        <end position="330"/>
    </location>
</feature>
<dbReference type="PROSITE" id="PS00059">
    <property type="entry name" value="ADH_ZINC"/>
    <property type="match status" value="1"/>
</dbReference>
<dbReference type="InterPro" id="IPR020843">
    <property type="entry name" value="ER"/>
</dbReference>
<comment type="similarity">
    <text evidence="5">Belongs to the zinc-containing alcohol dehydrogenase family.</text>
</comment>
<sequence length="336" mass="35145">MMQALRKTGPRPEDIALQDVPRPKAGPGQVVVDVAAAGLCGTDLHILEGSYSSRPPVTLGHEVSGTIAAVGEGVDPGRVGEAVALETFFSVCGVCAGCRSGSPNMCTSRVSIGSGIDGGFAEQIVVPARNARRLPDHVPVDVGALSEPLACVCRSLFHPTPAVQAGDRVLVIGPGAMGLIAAQVARVSGGRATVLGTPADAERLDVAEILGLARAGHVDELEDDYDVVLECSGSAGGMNLGIQRVRRGGRYVQIGQRGDAVPIDLALVSFHELVITGGFASTPESWDRAMRLLDQRLVDLEPLVSRHYPLHSWQDAFDAVRSSDGVKQLICPGVER</sequence>
<dbReference type="InterPro" id="IPR013154">
    <property type="entry name" value="ADH-like_N"/>
</dbReference>
<dbReference type="CDD" id="cd08258">
    <property type="entry name" value="Zn_ADH4"/>
    <property type="match status" value="1"/>
</dbReference>
<dbReference type="Gene3D" id="3.40.50.720">
    <property type="entry name" value="NAD(P)-binding Rossmann-like Domain"/>
    <property type="match status" value="1"/>
</dbReference>
<dbReference type="SUPFAM" id="SSF50129">
    <property type="entry name" value="GroES-like"/>
    <property type="match status" value="1"/>
</dbReference>
<dbReference type="Pfam" id="PF00107">
    <property type="entry name" value="ADH_zinc_N"/>
    <property type="match status" value="1"/>
</dbReference>
<comment type="cofactor">
    <cofactor evidence="1 5">
        <name>Zn(2+)</name>
        <dbReference type="ChEBI" id="CHEBI:29105"/>
    </cofactor>
</comment>
<keyword evidence="4" id="KW-0560">Oxidoreductase</keyword>
<dbReference type="Gene3D" id="3.90.180.10">
    <property type="entry name" value="Medium-chain alcohol dehydrogenases, catalytic domain"/>
    <property type="match status" value="1"/>
</dbReference>
<name>A0A7D8ADB2_9MICO</name>
<organism evidence="8 9">
    <name type="scientific">Microbacterium esteraromaticum</name>
    <dbReference type="NCBI Taxonomy" id="57043"/>
    <lineage>
        <taxon>Bacteria</taxon>
        <taxon>Bacillati</taxon>
        <taxon>Actinomycetota</taxon>
        <taxon>Actinomycetes</taxon>
        <taxon>Micrococcales</taxon>
        <taxon>Microbacteriaceae</taxon>
        <taxon>Microbacterium</taxon>
    </lineage>
</organism>
<dbReference type="SMART" id="SM00829">
    <property type="entry name" value="PKS_ER"/>
    <property type="match status" value="1"/>
</dbReference>
<dbReference type="SUPFAM" id="SSF51735">
    <property type="entry name" value="NAD(P)-binding Rossmann-fold domains"/>
    <property type="match status" value="1"/>
</dbReference>
<evidence type="ECO:0000259" key="7">
    <source>
        <dbReference type="SMART" id="SM00829"/>
    </source>
</evidence>
<dbReference type="Proteomes" id="UP000515708">
    <property type="component" value="Chromosome"/>
</dbReference>
<evidence type="ECO:0000256" key="1">
    <source>
        <dbReference type="ARBA" id="ARBA00001947"/>
    </source>
</evidence>
<dbReference type="EMBL" id="CP043732">
    <property type="protein sequence ID" value="QMU96442.1"/>
    <property type="molecule type" value="Genomic_DNA"/>
</dbReference>
<reference evidence="8 9" key="1">
    <citation type="journal article" date="2020" name="Front. Microbiol.">
        <title>Design of Bacterial Strain-Specific qPCR Assays Using NGS Data and Publicly Available Resources and Its Application to Track Biocontrol Strains.</title>
        <authorList>
            <person name="Hernandez I."/>
            <person name="Sant C."/>
            <person name="Martinez R."/>
            <person name="Fernandez C."/>
        </authorList>
    </citation>
    <scope>NUCLEOTIDE SEQUENCE [LARGE SCALE GENOMIC DNA]</scope>
    <source>
        <strain evidence="8 9">B24</strain>
    </source>
</reference>
<dbReference type="InterPro" id="IPR011032">
    <property type="entry name" value="GroES-like_sf"/>
</dbReference>
<dbReference type="RefSeq" id="WP_182254837.1">
    <property type="nucleotide sequence ID" value="NZ_CP043732.1"/>
</dbReference>
<proteinExistence type="inferred from homology"/>
<feature type="region of interest" description="Disordered" evidence="6">
    <location>
        <begin position="1"/>
        <end position="22"/>
    </location>
</feature>
<dbReference type="GO" id="GO:0016491">
    <property type="term" value="F:oxidoreductase activity"/>
    <property type="evidence" value="ECO:0007669"/>
    <property type="project" value="UniProtKB-KW"/>
</dbReference>
<dbReference type="GO" id="GO:0008270">
    <property type="term" value="F:zinc ion binding"/>
    <property type="evidence" value="ECO:0007669"/>
    <property type="project" value="InterPro"/>
</dbReference>
<dbReference type="PANTHER" id="PTHR43401:SF2">
    <property type="entry name" value="L-THREONINE 3-DEHYDROGENASE"/>
    <property type="match status" value="1"/>
</dbReference>
<dbReference type="PANTHER" id="PTHR43401">
    <property type="entry name" value="L-THREONINE 3-DEHYDROGENASE"/>
    <property type="match status" value="1"/>
</dbReference>
<accession>A0A7D8ADB2</accession>
<evidence type="ECO:0000256" key="3">
    <source>
        <dbReference type="ARBA" id="ARBA00022833"/>
    </source>
</evidence>
<gene>
    <name evidence="8" type="ORF">FVO59_03875</name>
</gene>
<keyword evidence="2 5" id="KW-0479">Metal-binding</keyword>
<evidence type="ECO:0000256" key="6">
    <source>
        <dbReference type="SAM" id="MobiDB-lite"/>
    </source>
</evidence>
<dbReference type="AlphaFoldDB" id="A0A7D8ADB2"/>
<protein>
    <submittedName>
        <fullName evidence="8">Alcohol dehydrogenase catalytic domain-containing protein</fullName>
    </submittedName>
</protein>
<evidence type="ECO:0000313" key="8">
    <source>
        <dbReference type="EMBL" id="QMU96442.1"/>
    </source>
</evidence>
<evidence type="ECO:0000256" key="4">
    <source>
        <dbReference type="ARBA" id="ARBA00023002"/>
    </source>
</evidence>
<dbReference type="InterPro" id="IPR013149">
    <property type="entry name" value="ADH-like_C"/>
</dbReference>
<keyword evidence="3 5" id="KW-0862">Zinc</keyword>
<evidence type="ECO:0000313" key="9">
    <source>
        <dbReference type="Proteomes" id="UP000515708"/>
    </source>
</evidence>
<dbReference type="InterPro" id="IPR050129">
    <property type="entry name" value="Zn_alcohol_dh"/>
</dbReference>